<evidence type="ECO:0000313" key="1">
    <source>
        <dbReference type="EMBL" id="MBA8823848.1"/>
    </source>
</evidence>
<keyword evidence="2" id="KW-1185">Reference proteome</keyword>
<name>A0A839DYL1_9PSEU</name>
<dbReference type="AlphaFoldDB" id="A0A839DYL1"/>
<reference evidence="1 2" key="1">
    <citation type="submission" date="2020-07" db="EMBL/GenBank/DDBJ databases">
        <title>Sequencing the genomes of 1000 actinobacteria strains.</title>
        <authorList>
            <person name="Klenk H.-P."/>
        </authorList>
    </citation>
    <scope>NUCLEOTIDE SEQUENCE [LARGE SCALE GENOMIC DNA]</scope>
    <source>
        <strain evidence="1 2">DSM 45975</strain>
    </source>
</reference>
<evidence type="ECO:0000313" key="2">
    <source>
        <dbReference type="Proteomes" id="UP000569329"/>
    </source>
</evidence>
<dbReference type="Proteomes" id="UP000569329">
    <property type="component" value="Unassembled WGS sequence"/>
</dbReference>
<accession>A0A839DYL1</accession>
<dbReference type="EMBL" id="JACGWZ010000001">
    <property type="protein sequence ID" value="MBA8823848.1"/>
    <property type="molecule type" value="Genomic_DNA"/>
</dbReference>
<gene>
    <name evidence="1" type="ORF">FHX42_001177</name>
</gene>
<dbReference type="InterPro" id="IPR025683">
    <property type="entry name" value="Protein_beta"/>
</dbReference>
<comment type="caution">
    <text evidence="1">The sequence shown here is derived from an EMBL/GenBank/DDBJ whole genome shotgun (WGS) entry which is preliminary data.</text>
</comment>
<dbReference type="Pfam" id="PF14350">
    <property type="entry name" value="Beta_protein"/>
    <property type="match status" value="1"/>
</dbReference>
<sequence length="154" mass="17109">MSGSIPSALDRTSTWHQPRAEEQLWQSLVRGGLADLRLGDYGVVHPLSRNGYRSKHVAVKYTCFDHWLYSRERTQDTQAETPKRSKEGPRARTFRAVCRNLVDSDGFTGPDFSWGDQEILNAAEGRGRALGATSKPVALATSHHLAYLVSRVAA</sequence>
<organism evidence="1 2">
    <name type="scientific">Halosaccharopolyspora lacisalsi</name>
    <dbReference type="NCBI Taxonomy" id="1000566"/>
    <lineage>
        <taxon>Bacteria</taxon>
        <taxon>Bacillati</taxon>
        <taxon>Actinomycetota</taxon>
        <taxon>Actinomycetes</taxon>
        <taxon>Pseudonocardiales</taxon>
        <taxon>Pseudonocardiaceae</taxon>
        <taxon>Halosaccharopolyspora</taxon>
    </lineage>
</organism>
<proteinExistence type="predicted"/>
<protein>
    <submittedName>
        <fullName evidence="1">Uncharacterized protein</fullName>
    </submittedName>
</protein>